<accession>A0A4V3XJJ3</accession>
<evidence type="ECO:0000313" key="2">
    <source>
        <dbReference type="EMBL" id="THH33243.1"/>
    </source>
</evidence>
<dbReference type="EMBL" id="SGPM01000009">
    <property type="protein sequence ID" value="THH33243.1"/>
    <property type="molecule type" value="Genomic_DNA"/>
</dbReference>
<protein>
    <submittedName>
        <fullName evidence="2">Uncharacterized protein</fullName>
    </submittedName>
</protein>
<comment type="caution">
    <text evidence="2">The sequence shown here is derived from an EMBL/GenBank/DDBJ whole genome shotgun (WGS) entry which is preliminary data.</text>
</comment>
<dbReference type="AlphaFoldDB" id="A0A4V3XJJ3"/>
<gene>
    <name evidence="2" type="ORF">EUX98_g968</name>
</gene>
<name>A0A4V3XJJ3_9APHY</name>
<organism evidence="2 3">
    <name type="scientific">Antrodiella citrinella</name>
    <dbReference type="NCBI Taxonomy" id="2447956"/>
    <lineage>
        <taxon>Eukaryota</taxon>
        <taxon>Fungi</taxon>
        <taxon>Dikarya</taxon>
        <taxon>Basidiomycota</taxon>
        <taxon>Agaricomycotina</taxon>
        <taxon>Agaricomycetes</taxon>
        <taxon>Polyporales</taxon>
        <taxon>Steccherinaceae</taxon>
        <taxon>Antrodiella</taxon>
    </lineage>
</organism>
<dbReference type="OrthoDB" id="2985022at2759"/>
<sequence length="143" mass="14883">MQLFSAFVSIVVVSVASVVNGAAVTSDAVPQTHAELLNWLATTDAQVTFVGKFAAELTPLDITVTYCNRRTNNLCGGDCTVYVGGQKCLNAPDTQCLGANHDVSFCDRAGCGHSCNALSSCGTRLDNGFCFTPGTASINVPVN</sequence>
<proteinExistence type="predicted"/>
<keyword evidence="1" id="KW-0732">Signal</keyword>
<feature type="chain" id="PRO_5020401314" evidence="1">
    <location>
        <begin position="22"/>
        <end position="143"/>
    </location>
</feature>
<keyword evidence="3" id="KW-1185">Reference proteome</keyword>
<reference evidence="2 3" key="1">
    <citation type="submission" date="2019-02" db="EMBL/GenBank/DDBJ databases">
        <title>Genome sequencing of the rare red list fungi Antrodiella citrinella (Flaviporus citrinellus).</title>
        <authorList>
            <person name="Buettner E."/>
            <person name="Kellner H."/>
        </authorList>
    </citation>
    <scope>NUCLEOTIDE SEQUENCE [LARGE SCALE GENOMIC DNA]</scope>
    <source>
        <strain evidence="2 3">DSM 108506</strain>
    </source>
</reference>
<dbReference type="Proteomes" id="UP000308730">
    <property type="component" value="Unassembled WGS sequence"/>
</dbReference>
<evidence type="ECO:0000313" key="3">
    <source>
        <dbReference type="Proteomes" id="UP000308730"/>
    </source>
</evidence>
<feature type="signal peptide" evidence="1">
    <location>
        <begin position="1"/>
        <end position="21"/>
    </location>
</feature>
<evidence type="ECO:0000256" key="1">
    <source>
        <dbReference type="SAM" id="SignalP"/>
    </source>
</evidence>